<sequence>MQGQPAPEEITAASTAGWRGAGEGPAAAEPLPSNQVSPHRCHRAPGKLHGRECLAGNPSAGTRGHVGGNMDSFGGAVTHAHTLGALCWQLEYVGTISIGTPPQEFSVIFDTGSANLWVPSVYCSSRACANHRRFDPARSSTYRGTTTSVATWYGTGSMVGVLGYDTVTVGNIQVPNQVFGLSLSEPGSFLAQAPFDGFLGLAFPSISSSGATPIFDNMMSQGLVSQDLFSIYLTPNKQNGSFVLFGGIDDTYFTGNLSWIPLTAQSYWQIKVDSITMYGRPIACPYGCQAIVDSGTSLLAGPSRSVGNIQYEMGARRSPSGVYLVSCSYIRLLPDIVFVIAGTQFPLPPQAYILQQEDGSCMSGFEGYALPTASGELWILGDIFLRRYYSVFDRANGMVGLAPAV</sequence>
<dbReference type="PROSITE" id="PS51767">
    <property type="entry name" value="PEPTIDASE_A1"/>
    <property type="match status" value="1"/>
</dbReference>
<dbReference type="InterPro" id="IPR033121">
    <property type="entry name" value="PEPTIDASE_A1"/>
</dbReference>
<dbReference type="GO" id="GO:0006508">
    <property type="term" value="P:proteolysis"/>
    <property type="evidence" value="ECO:0007669"/>
    <property type="project" value="UniProtKB-KW"/>
</dbReference>
<dbReference type="InterPro" id="IPR021109">
    <property type="entry name" value="Peptidase_aspartic_dom_sf"/>
</dbReference>
<evidence type="ECO:0000313" key="13">
    <source>
        <dbReference type="Proteomes" id="UP000694549"/>
    </source>
</evidence>
<evidence type="ECO:0000256" key="2">
    <source>
        <dbReference type="ARBA" id="ARBA00022670"/>
    </source>
</evidence>
<dbReference type="FunFam" id="2.40.70.10:FF:000006">
    <property type="entry name" value="Cathepsin E"/>
    <property type="match status" value="1"/>
</dbReference>
<dbReference type="InterPro" id="IPR001969">
    <property type="entry name" value="Aspartic_peptidase_AS"/>
</dbReference>
<dbReference type="PANTHER" id="PTHR47966">
    <property type="entry name" value="BETA-SITE APP-CLEAVING ENZYME, ISOFORM A-RELATED"/>
    <property type="match status" value="1"/>
</dbReference>
<organism evidence="12 13">
    <name type="scientific">Anas zonorhyncha</name>
    <name type="common">Eastern spot-billed duck</name>
    <dbReference type="NCBI Taxonomy" id="75864"/>
    <lineage>
        <taxon>Eukaryota</taxon>
        <taxon>Metazoa</taxon>
        <taxon>Chordata</taxon>
        <taxon>Craniata</taxon>
        <taxon>Vertebrata</taxon>
        <taxon>Euteleostomi</taxon>
        <taxon>Archelosauria</taxon>
        <taxon>Archosauria</taxon>
        <taxon>Dinosauria</taxon>
        <taxon>Saurischia</taxon>
        <taxon>Theropoda</taxon>
        <taxon>Coelurosauria</taxon>
        <taxon>Aves</taxon>
        <taxon>Neognathae</taxon>
        <taxon>Galloanserae</taxon>
        <taxon>Anseriformes</taxon>
        <taxon>Anatidae</taxon>
        <taxon>Anatinae</taxon>
        <taxon>Anas</taxon>
    </lineage>
</organism>
<keyword evidence="2 9" id="KW-0645">Protease</keyword>
<evidence type="ECO:0000256" key="10">
    <source>
        <dbReference type="SAM" id="MobiDB-lite"/>
    </source>
</evidence>
<dbReference type="Proteomes" id="UP000694549">
    <property type="component" value="Unplaced"/>
</dbReference>
<dbReference type="AlphaFoldDB" id="A0A8C0A0B0"/>
<evidence type="ECO:0000256" key="1">
    <source>
        <dbReference type="ARBA" id="ARBA00007447"/>
    </source>
</evidence>
<dbReference type="Pfam" id="PF00026">
    <property type="entry name" value="Asp"/>
    <property type="match status" value="1"/>
</dbReference>
<feature type="disulfide bond" evidence="8">
    <location>
        <begin position="327"/>
        <end position="361"/>
    </location>
</feature>
<keyword evidence="4" id="KW-0222">Digestion</keyword>
<evidence type="ECO:0000256" key="9">
    <source>
        <dbReference type="RuleBase" id="RU000454"/>
    </source>
</evidence>
<dbReference type="GO" id="GO:0007586">
    <property type="term" value="P:digestion"/>
    <property type="evidence" value="ECO:0007669"/>
    <property type="project" value="UniProtKB-KW"/>
</dbReference>
<dbReference type="SUPFAM" id="SSF50630">
    <property type="entry name" value="Acid proteases"/>
    <property type="match status" value="1"/>
</dbReference>
<dbReference type="PANTHER" id="PTHR47966:SF22">
    <property type="entry name" value="PEPSIN A-3-RELATED"/>
    <property type="match status" value="1"/>
</dbReference>
<comment type="similarity">
    <text evidence="1 9">Belongs to the peptidase A1 family.</text>
</comment>
<accession>A0A8C0A0B0</accession>
<feature type="active site" evidence="7">
    <location>
        <position position="293"/>
    </location>
</feature>
<dbReference type="Gene3D" id="2.40.70.10">
    <property type="entry name" value="Acid Proteases"/>
    <property type="match status" value="2"/>
</dbReference>
<dbReference type="InterPro" id="IPR001461">
    <property type="entry name" value="Aspartic_peptidase_A1"/>
</dbReference>
<dbReference type="PROSITE" id="PS00141">
    <property type="entry name" value="ASP_PROTEASE"/>
    <property type="match status" value="2"/>
</dbReference>
<feature type="region of interest" description="Disordered" evidence="10">
    <location>
        <begin position="1"/>
        <end position="43"/>
    </location>
</feature>
<keyword evidence="5 9" id="KW-0378">Hydrolase</keyword>
<dbReference type="Ensembl" id="ENSAZOT00000029868.1">
    <property type="protein sequence ID" value="ENSAZOP00000027873.1"/>
    <property type="gene ID" value="ENSAZOG00000017608.1"/>
</dbReference>
<dbReference type="GO" id="GO:0004190">
    <property type="term" value="F:aspartic-type endopeptidase activity"/>
    <property type="evidence" value="ECO:0007669"/>
    <property type="project" value="UniProtKB-KW"/>
</dbReference>
<evidence type="ECO:0000256" key="4">
    <source>
        <dbReference type="ARBA" id="ARBA00022757"/>
    </source>
</evidence>
<protein>
    <recommendedName>
        <fullName evidence="11">Peptidase A1 domain-containing protein</fullName>
    </recommendedName>
</protein>
<keyword evidence="13" id="KW-1185">Reference proteome</keyword>
<evidence type="ECO:0000256" key="6">
    <source>
        <dbReference type="ARBA" id="ARBA00023157"/>
    </source>
</evidence>
<feature type="disulfide bond" evidence="8">
    <location>
        <begin position="123"/>
        <end position="128"/>
    </location>
</feature>
<reference evidence="12" key="2">
    <citation type="submission" date="2025-09" db="UniProtKB">
        <authorList>
            <consortium name="Ensembl"/>
        </authorList>
    </citation>
    <scope>IDENTIFICATION</scope>
</reference>
<feature type="active site" evidence="7">
    <location>
        <position position="110"/>
    </location>
</feature>
<keyword evidence="6 8" id="KW-1015">Disulfide bond</keyword>
<keyword evidence="3 9" id="KW-0064">Aspartyl protease</keyword>
<dbReference type="PRINTS" id="PR00792">
    <property type="entry name" value="PEPSIN"/>
</dbReference>
<feature type="domain" description="Peptidase A1" evidence="11">
    <location>
        <begin position="92"/>
        <end position="402"/>
    </location>
</feature>
<evidence type="ECO:0000256" key="8">
    <source>
        <dbReference type="PIRSR" id="PIRSR601461-2"/>
    </source>
</evidence>
<evidence type="ECO:0000256" key="7">
    <source>
        <dbReference type="PIRSR" id="PIRSR601461-1"/>
    </source>
</evidence>
<reference evidence="12" key="1">
    <citation type="submission" date="2025-08" db="UniProtKB">
        <authorList>
            <consortium name="Ensembl"/>
        </authorList>
    </citation>
    <scope>IDENTIFICATION</scope>
</reference>
<dbReference type="FunFam" id="2.40.70.10:FF:000004">
    <property type="entry name" value="Pepsin A"/>
    <property type="match status" value="1"/>
</dbReference>
<evidence type="ECO:0000259" key="11">
    <source>
        <dbReference type="PROSITE" id="PS51767"/>
    </source>
</evidence>
<proteinExistence type="inferred from homology"/>
<evidence type="ECO:0000256" key="5">
    <source>
        <dbReference type="ARBA" id="ARBA00022801"/>
    </source>
</evidence>
<evidence type="ECO:0000313" key="12">
    <source>
        <dbReference type="Ensembl" id="ENSAZOP00000027873.1"/>
    </source>
</evidence>
<evidence type="ECO:0000256" key="3">
    <source>
        <dbReference type="ARBA" id="ARBA00022750"/>
    </source>
</evidence>
<name>A0A8C0A0B0_9AVES</name>
<feature type="disulfide bond" evidence="8">
    <location>
        <begin position="284"/>
        <end position="288"/>
    </location>
</feature>